<evidence type="ECO:0000313" key="1">
    <source>
        <dbReference type="EMBL" id="KAE8755468.1"/>
    </source>
</evidence>
<comment type="caution">
    <text evidence="1">The sequence shown here is derived from an EMBL/GenBank/DDBJ whole genome shotgun (WGS) entry which is preliminary data.</text>
</comment>
<dbReference type="EMBL" id="VOSW01000088">
    <property type="protein sequence ID" value="KAE8755468.1"/>
    <property type="molecule type" value="Genomic_DNA"/>
</dbReference>
<evidence type="ECO:0000313" key="2">
    <source>
        <dbReference type="Proteomes" id="UP000463700"/>
    </source>
</evidence>
<proteinExistence type="predicted"/>
<accession>A0A6N6W6H7</accession>
<name>A0A6N6W6H7_9BURK</name>
<organism evidence="1 2">
    <name type="scientific">Paraburkholderia madseniana</name>
    <dbReference type="NCBI Taxonomy" id="2599607"/>
    <lineage>
        <taxon>Bacteria</taxon>
        <taxon>Pseudomonadati</taxon>
        <taxon>Pseudomonadota</taxon>
        <taxon>Betaproteobacteria</taxon>
        <taxon>Burkholderiales</taxon>
        <taxon>Burkholderiaceae</taxon>
        <taxon>Paraburkholderia</taxon>
    </lineage>
</organism>
<sequence length="111" mass="12575">MFGLSLRDLESVFFNPVDRPFVRKGDGVSFSPKIRKVDRSANFDLVARMGFDPIDSRLCEKRPTENTGMLSTLKLRDMTRVVGSDRERHRTENSAEVPEVCRLKAAPAGYL</sequence>
<dbReference type="RefSeq" id="WP_154565974.1">
    <property type="nucleotide sequence ID" value="NZ_VOSW01000088.1"/>
</dbReference>
<dbReference type="Proteomes" id="UP000463700">
    <property type="component" value="Unassembled WGS sequence"/>
</dbReference>
<protein>
    <submittedName>
        <fullName evidence="1">Uncharacterized protein</fullName>
    </submittedName>
</protein>
<dbReference type="AlphaFoldDB" id="A0A6N6W6H7"/>
<gene>
    <name evidence="1" type="ORF">FSO04_34245</name>
</gene>
<reference evidence="1 2" key="1">
    <citation type="journal article" date="2020" name="Int. J. Syst. Evol. Microbiol.">
        <title>Paraburkholderia madseniana sp. nov., a phenolic acid-degrading bacterium isolated from acidic forest soil.</title>
        <authorList>
            <person name="Wilhelm R.C."/>
            <person name="Murphy S.J.L."/>
            <person name="Feriancek N.M."/>
            <person name="Karasz D.C."/>
            <person name="DeRito C.M."/>
            <person name="Newman J.D."/>
            <person name="Buckley D.H."/>
        </authorList>
    </citation>
    <scope>NUCLEOTIDE SEQUENCE [LARGE SCALE GENOMIC DNA]</scope>
    <source>
        <strain evidence="1 2">RP11</strain>
    </source>
</reference>